<dbReference type="NCBIfam" id="TIGR02532">
    <property type="entry name" value="IV_pilin_GFxxxE"/>
    <property type="match status" value="1"/>
</dbReference>
<dbReference type="InterPro" id="IPR012902">
    <property type="entry name" value="N_methyl_site"/>
</dbReference>
<evidence type="ECO:0000313" key="1">
    <source>
        <dbReference type="EMBL" id="HIZ89918.1"/>
    </source>
</evidence>
<reference evidence="1" key="2">
    <citation type="submission" date="2021-04" db="EMBL/GenBank/DDBJ databases">
        <authorList>
            <person name="Gilroy R."/>
        </authorList>
    </citation>
    <scope>NUCLEOTIDE SEQUENCE</scope>
    <source>
        <strain evidence="1">ChiW4-1371</strain>
    </source>
</reference>
<dbReference type="Proteomes" id="UP000824176">
    <property type="component" value="Unassembled WGS sequence"/>
</dbReference>
<name>A0A9D2KDD4_9BACT</name>
<sequence length="173" mass="19599">MKKGFTLLELLIATAISSIVALGVFSIFSSIANMRDGSIIQSRNIILQEALTRLLNRDARMMIGNSISLDKAGQVYRLKFSTQNSMRFNKALPVDVTYYIDDENYLVRKEENNDTAFSMEMRIIPNVTEFSASFYDGTEYKEDAVSNAKMMNITLKINEQQIVIPVARTMDNT</sequence>
<reference evidence="1" key="1">
    <citation type="journal article" date="2021" name="PeerJ">
        <title>Extensive microbial diversity within the chicken gut microbiome revealed by metagenomics and culture.</title>
        <authorList>
            <person name="Gilroy R."/>
            <person name="Ravi A."/>
            <person name="Getino M."/>
            <person name="Pursley I."/>
            <person name="Horton D.L."/>
            <person name="Alikhan N.F."/>
            <person name="Baker D."/>
            <person name="Gharbi K."/>
            <person name="Hall N."/>
            <person name="Watson M."/>
            <person name="Adriaenssens E.M."/>
            <person name="Foster-Nyarko E."/>
            <person name="Jarju S."/>
            <person name="Secka A."/>
            <person name="Antonio M."/>
            <person name="Oren A."/>
            <person name="Chaudhuri R.R."/>
            <person name="La Ragione R."/>
            <person name="Hildebrand F."/>
            <person name="Pallen M.J."/>
        </authorList>
    </citation>
    <scope>NUCLEOTIDE SEQUENCE</scope>
    <source>
        <strain evidence="1">ChiW4-1371</strain>
    </source>
</reference>
<evidence type="ECO:0000313" key="2">
    <source>
        <dbReference type="Proteomes" id="UP000824176"/>
    </source>
</evidence>
<dbReference type="Pfam" id="PF07963">
    <property type="entry name" value="N_methyl"/>
    <property type="match status" value="1"/>
</dbReference>
<gene>
    <name evidence="1" type="ORF">H9804_08220</name>
</gene>
<dbReference type="PROSITE" id="PS00409">
    <property type="entry name" value="PROKAR_NTER_METHYL"/>
    <property type="match status" value="1"/>
</dbReference>
<proteinExistence type="predicted"/>
<dbReference type="EMBL" id="DXAQ01000125">
    <property type="protein sequence ID" value="HIZ89918.1"/>
    <property type="molecule type" value="Genomic_DNA"/>
</dbReference>
<organism evidence="1 2">
    <name type="scientific">Candidatus Mucispirillum faecigallinarum</name>
    <dbReference type="NCBI Taxonomy" id="2838699"/>
    <lineage>
        <taxon>Bacteria</taxon>
        <taxon>Pseudomonadati</taxon>
        <taxon>Deferribacterota</taxon>
        <taxon>Deferribacteres</taxon>
        <taxon>Deferribacterales</taxon>
        <taxon>Mucispirillaceae</taxon>
        <taxon>Mucispirillum</taxon>
    </lineage>
</organism>
<accession>A0A9D2KDD4</accession>
<dbReference type="AlphaFoldDB" id="A0A9D2KDD4"/>
<protein>
    <submittedName>
        <fullName evidence="1">Prepilin-type N-terminal cleavage/methylation domain-containing protein</fullName>
    </submittedName>
</protein>
<comment type="caution">
    <text evidence="1">The sequence shown here is derived from an EMBL/GenBank/DDBJ whole genome shotgun (WGS) entry which is preliminary data.</text>
</comment>